<evidence type="ECO:0000313" key="1">
    <source>
        <dbReference type="EMBL" id="KAJ6975839.1"/>
    </source>
</evidence>
<comment type="caution">
    <text evidence="1">The sequence shown here is derived from an EMBL/GenBank/DDBJ whole genome shotgun (WGS) entry which is preliminary data.</text>
</comment>
<protein>
    <submittedName>
        <fullName evidence="1">Uncharacterized protein</fullName>
    </submittedName>
</protein>
<name>A0AAD6LZY6_9ROSI</name>
<dbReference type="AlphaFoldDB" id="A0AAD6LZY6"/>
<accession>A0AAD6LZY6</accession>
<dbReference type="EMBL" id="JAQIZT010000013">
    <property type="protein sequence ID" value="KAJ6975839.1"/>
    <property type="molecule type" value="Genomic_DNA"/>
</dbReference>
<dbReference type="Proteomes" id="UP001164929">
    <property type="component" value="Chromosome 13"/>
</dbReference>
<sequence length="148" mass="16772">MVLSSYPSSRLKCSLSNPQSMIMMSSPQPTVALLFPVRLGGAASFAEFRGLRIQMGSKFSTSLVSINTRRNPKVFSRMVSEAQDTVVDRKFGVGRGQGRWSLRSREKPVRSGNELVSFPLSTHRYIKSCWRHFLLLFCDFIKSMKVFL</sequence>
<reference evidence="1" key="1">
    <citation type="journal article" date="2023" name="Mol. Ecol. Resour.">
        <title>Chromosome-level genome assembly of a triploid poplar Populus alba 'Berolinensis'.</title>
        <authorList>
            <person name="Chen S."/>
            <person name="Yu Y."/>
            <person name="Wang X."/>
            <person name="Wang S."/>
            <person name="Zhang T."/>
            <person name="Zhou Y."/>
            <person name="He R."/>
            <person name="Meng N."/>
            <person name="Wang Y."/>
            <person name="Liu W."/>
            <person name="Liu Z."/>
            <person name="Liu J."/>
            <person name="Guo Q."/>
            <person name="Huang H."/>
            <person name="Sederoff R.R."/>
            <person name="Wang G."/>
            <person name="Qu G."/>
            <person name="Chen S."/>
        </authorList>
    </citation>
    <scope>NUCLEOTIDE SEQUENCE</scope>
    <source>
        <strain evidence="1">SC-2020</strain>
    </source>
</reference>
<keyword evidence="2" id="KW-1185">Reference proteome</keyword>
<gene>
    <name evidence="1" type="ORF">NC653_031616</name>
</gene>
<organism evidence="1 2">
    <name type="scientific">Populus alba x Populus x berolinensis</name>
    <dbReference type="NCBI Taxonomy" id="444605"/>
    <lineage>
        <taxon>Eukaryota</taxon>
        <taxon>Viridiplantae</taxon>
        <taxon>Streptophyta</taxon>
        <taxon>Embryophyta</taxon>
        <taxon>Tracheophyta</taxon>
        <taxon>Spermatophyta</taxon>
        <taxon>Magnoliopsida</taxon>
        <taxon>eudicotyledons</taxon>
        <taxon>Gunneridae</taxon>
        <taxon>Pentapetalae</taxon>
        <taxon>rosids</taxon>
        <taxon>fabids</taxon>
        <taxon>Malpighiales</taxon>
        <taxon>Salicaceae</taxon>
        <taxon>Saliceae</taxon>
        <taxon>Populus</taxon>
    </lineage>
</organism>
<proteinExistence type="predicted"/>
<evidence type="ECO:0000313" key="2">
    <source>
        <dbReference type="Proteomes" id="UP001164929"/>
    </source>
</evidence>